<evidence type="ECO:0000313" key="3">
    <source>
        <dbReference type="Proteomes" id="UP000076858"/>
    </source>
</evidence>
<name>A0A164I166_9CRUS</name>
<reference evidence="2 3" key="1">
    <citation type="submission" date="2016-03" db="EMBL/GenBank/DDBJ databases">
        <title>EvidentialGene: Evidence-directed Construction of Genes on Genomes.</title>
        <authorList>
            <person name="Gilbert D.G."/>
            <person name="Choi J.-H."/>
            <person name="Mockaitis K."/>
            <person name="Colbourne J."/>
            <person name="Pfrender M."/>
        </authorList>
    </citation>
    <scope>NUCLEOTIDE SEQUENCE [LARGE SCALE GENOMIC DNA]</scope>
    <source>
        <strain evidence="2 3">Xinb3</strain>
        <tissue evidence="2">Complete organism</tissue>
    </source>
</reference>
<feature type="non-terminal residue" evidence="2">
    <location>
        <position position="120"/>
    </location>
</feature>
<feature type="compositionally biased region" description="Low complexity" evidence="1">
    <location>
        <begin position="1"/>
        <end position="17"/>
    </location>
</feature>
<evidence type="ECO:0000313" key="2">
    <source>
        <dbReference type="EMBL" id="KZS00767.1"/>
    </source>
</evidence>
<feature type="non-terminal residue" evidence="2">
    <location>
        <position position="1"/>
    </location>
</feature>
<organism evidence="2 3">
    <name type="scientific">Daphnia magna</name>
    <dbReference type="NCBI Taxonomy" id="35525"/>
    <lineage>
        <taxon>Eukaryota</taxon>
        <taxon>Metazoa</taxon>
        <taxon>Ecdysozoa</taxon>
        <taxon>Arthropoda</taxon>
        <taxon>Crustacea</taxon>
        <taxon>Branchiopoda</taxon>
        <taxon>Diplostraca</taxon>
        <taxon>Cladocera</taxon>
        <taxon>Anomopoda</taxon>
        <taxon>Daphniidae</taxon>
        <taxon>Daphnia</taxon>
    </lineage>
</organism>
<evidence type="ECO:0000256" key="1">
    <source>
        <dbReference type="SAM" id="MobiDB-lite"/>
    </source>
</evidence>
<proteinExistence type="predicted"/>
<dbReference type="Proteomes" id="UP000076858">
    <property type="component" value="Unassembled WGS sequence"/>
</dbReference>
<feature type="region of interest" description="Disordered" evidence="1">
    <location>
        <begin position="1"/>
        <end position="120"/>
    </location>
</feature>
<sequence length="120" mass="12191">HDQAAAGQEGAEGHVAAFTQLGIELHGNADDGADQRGTQHDGQNHLPTQPGTEGGQQLEVAIAHALLAGGQLEQPVDGPEREIADQGAGQGRAQGQGGQAQQGGRQAGPEQGLVQRIGQQ</sequence>
<dbReference type="AlphaFoldDB" id="A0A164I166"/>
<accession>A0A164I166</accession>
<feature type="compositionally biased region" description="Gly residues" evidence="1">
    <location>
        <begin position="88"/>
        <end position="101"/>
    </location>
</feature>
<feature type="compositionally biased region" description="Basic and acidic residues" evidence="1">
    <location>
        <begin position="27"/>
        <end position="43"/>
    </location>
</feature>
<keyword evidence="3" id="KW-1185">Reference proteome</keyword>
<gene>
    <name evidence="2" type="ORF">APZ42_002798</name>
</gene>
<protein>
    <submittedName>
        <fullName evidence="2">Uncharacterized protein</fullName>
    </submittedName>
</protein>
<comment type="caution">
    <text evidence="2">The sequence shown here is derived from an EMBL/GenBank/DDBJ whole genome shotgun (WGS) entry which is preliminary data.</text>
</comment>
<dbReference type="EMBL" id="LRGB01008594">
    <property type="protein sequence ID" value="KZS00767.1"/>
    <property type="molecule type" value="Genomic_DNA"/>
</dbReference>